<name>A0A8T3DA49_9TELE</name>
<dbReference type="EMBL" id="JAERUA010000012">
    <property type="protein sequence ID" value="KAI1892952.1"/>
    <property type="molecule type" value="Genomic_DNA"/>
</dbReference>
<proteinExistence type="predicted"/>
<evidence type="ECO:0000256" key="3">
    <source>
        <dbReference type="SAM" id="Coils"/>
    </source>
</evidence>
<evidence type="ECO:0000259" key="5">
    <source>
        <dbReference type="Pfam" id="PF15898"/>
    </source>
</evidence>
<organism evidence="6 7">
    <name type="scientific">Albula goreensis</name>
    <dbReference type="NCBI Taxonomy" id="1534307"/>
    <lineage>
        <taxon>Eukaryota</taxon>
        <taxon>Metazoa</taxon>
        <taxon>Chordata</taxon>
        <taxon>Craniata</taxon>
        <taxon>Vertebrata</taxon>
        <taxon>Euteleostomi</taxon>
        <taxon>Actinopterygii</taxon>
        <taxon>Neopterygii</taxon>
        <taxon>Teleostei</taxon>
        <taxon>Albuliformes</taxon>
        <taxon>Albulidae</taxon>
        <taxon>Albula</taxon>
    </lineage>
</organism>
<keyword evidence="1" id="KW-0677">Repeat</keyword>
<keyword evidence="7" id="KW-1185">Reference proteome</keyword>
<dbReference type="AlphaFoldDB" id="A0A8T3DA49"/>
<dbReference type="InterPro" id="IPR051226">
    <property type="entry name" value="PP1_Regulatory_Subunit"/>
</dbReference>
<dbReference type="GO" id="GO:0030018">
    <property type="term" value="C:Z disc"/>
    <property type="evidence" value="ECO:0007669"/>
    <property type="project" value="TreeGrafter"/>
</dbReference>
<dbReference type="Pfam" id="PF15898">
    <property type="entry name" value="PRKG1_interact"/>
    <property type="match status" value="1"/>
</dbReference>
<dbReference type="GO" id="GO:0004857">
    <property type="term" value="F:enzyme inhibitor activity"/>
    <property type="evidence" value="ECO:0007669"/>
    <property type="project" value="TreeGrafter"/>
</dbReference>
<keyword evidence="3" id="KW-0175">Coiled coil</keyword>
<dbReference type="Proteomes" id="UP000829720">
    <property type="component" value="Unassembled WGS sequence"/>
</dbReference>
<evidence type="ECO:0000313" key="7">
    <source>
        <dbReference type="Proteomes" id="UP000829720"/>
    </source>
</evidence>
<dbReference type="PANTHER" id="PTHR24179:SF18">
    <property type="entry name" value="PROTEIN PHOSPHATASE 1 REGULATORY SUBUNIT 12B"/>
    <property type="match status" value="1"/>
</dbReference>
<evidence type="ECO:0000256" key="1">
    <source>
        <dbReference type="ARBA" id="ARBA00022737"/>
    </source>
</evidence>
<evidence type="ECO:0000313" key="6">
    <source>
        <dbReference type="EMBL" id="KAI1892952.1"/>
    </source>
</evidence>
<feature type="region of interest" description="Disordered" evidence="4">
    <location>
        <begin position="35"/>
        <end position="118"/>
    </location>
</feature>
<evidence type="ECO:0000256" key="4">
    <source>
        <dbReference type="SAM" id="MobiDB-lite"/>
    </source>
</evidence>
<dbReference type="Gene3D" id="6.10.250.1820">
    <property type="match status" value="1"/>
</dbReference>
<sequence length="231" mass="25729">MARVLSVLCGRNAPQSVACPPASRSLLLIALAPKPAPGAAQPRDKSLRHVVPVPSDQGVSRTRKSLSDSPPSSPSPTAKSFRHDRASRLDSGSSTGDSATDRLLGRTSSYNRRENRLASLNKADDDTITKDYKKMYEHALAENEKLKSRLEDSKQELAKIRSQLEKVTQKQDRISERSSVLETEKREKRVLEKKVSEMEEELKVLTELKSDNQRLKDENGALIRVISKLSK</sequence>
<gene>
    <name evidence="6" type="ORF">AGOR_G00138800</name>
</gene>
<dbReference type="OrthoDB" id="539213at2759"/>
<feature type="coiled-coil region" evidence="3">
    <location>
        <begin position="136"/>
        <end position="225"/>
    </location>
</feature>
<accession>A0A8T3DA49</accession>
<dbReference type="InterPro" id="IPR031775">
    <property type="entry name" value="PRKG1_interact"/>
</dbReference>
<evidence type="ECO:0000256" key="2">
    <source>
        <dbReference type="ARBA" id="ARBA00023043"/>
    </source>
</evidence>
<keyword evidence="2" id="KW-0040">ANK repeat</keyword>
<feature type="domain" description="cGMP-dependent protein kinase interacting" evidence="5">
    <location>
        <begin position="131"/>
        <end position="231"/>
    </location>
</feature>
<dbReference type="GO" id="GO:0031672">
    <property type="term" value="C:A band"/>
    <property type="evidence" value="ECO:0007669"/>
    <property type="project" value="TreeGrafter"/>
</dbReference>
<dbReference type="GO" id="GO:0019208">
    <property type="term" value="F:phosphatase regulator activity"/>
    <property type="evidence" value="ECO:0007669"/>
    <property type="project" value="TreeGrafter"/>
</dbReference>
<dbReference type="PANTHER" id="PTHR24179">
    <property type="entry name" value="PROTEIN PHOSPHATASE 1 REGULATORY SUBUNIT 12"/>
    <property type="match status" value="1"/>
</dbReference>
<reference evidence="6" key="1">
    <citation type="submission" date="2021-01" db="EMBL/GenBank/DDBJ databases">
        <authorList>
            <person name="Zahm M."/>
            <person name="Roques C."/>
            <person name="Cabau C."/>
            <person name="Klopp C."/>
            <person name="Donnadieu C."/>
            <person name="Jouanno E."/>
            <person name="Lampietro C."/>
            <person name="Louis A."/>
            <person name="Herpin A."/>
            <person name="Echchiki A."/>
            <person name="Berthelot C."/>
            <person name="Parey E."/>
            <person name="Roest-Crollius H."/>
            <person name="Braasch I."/>
            <person name="Postlethwait J."/>
            <person name="Bobe J."/>
            <person name="Montfort J."/>
            <person name="Bouchez O."/>
            <person name="Begum T."/>
            <person name="Mejri S."/>
            <person name="Adams A."/>
            <person name="Chen W.-J."/>
            <person name="Guiguen Y."/>
        </authorList>
    </citation>
    <scope>NUCLEOTIDE SEQUENCE</scope>
    <source>
        <tissue evidence="6">Blood</tissue>
    </source>
</reference>
<dbReference type="GO" id="GO:0019901">
    <property type="term" value="F:protein kinase binding"/>
    <property type="evidence" value="ECO:0007669"/>
    <property type="project" value="InterPro"/>
</dbReference>
<comment type="caution">
    <text evidence="6">The sequence shown here is derived from an EMBL/GenBank/DDBJ whole genome shotgun (WGS) entry which is preliminary data.</text>
</comment>
<protein>
    <recommendedName>
        <fullName evidence="5">cGMP-dependent protein kinase interacting domain-containing protein</fullName>
    </recommendedName>
</protein>